<comment type="caution">
    <text evidence="2">The sequence shown here is derived from an EMBL/GenBank/DDBJ whole genome shotgun (WGS) entry which is preliminary data.</text>
</comment>
<feature type="region of interest" description="Disordered" evidence="1">
    <location>
        <begin position="365"/>
        <end position="527"/>
    </location>
</feature>
<feature type="region of interest" description="Disordered" evidence="1">
    <location>
        <begin position="647"/>
        <end position="666"/>
    </location>
</feature>
<evidence type="ECO:0000313" key="2">
    <source>
        <dbReference type="EMBL" id="GMF60554.1"/>
    </source>
</evidence>
<keyword evidence="3" id="KW-1185">Reference proteome</keyword>
<feature type="compositionally biased region" description="Polar residues" evidence="1">
    <location>
        <begin position="394"/>
        <end position="406"/>
    </location>
</feature>
<feature type="compositionally biased region" description="Basic residues" evidence="1">
    <location>
        <begin position="482"/>
        <end position="494"/>
    </location>
</feature>
<feature type="compositionally biased region" description="Low complexity" evidence="1">
    <location>
        <begin position="654"/>
        <end position="666"/>
    </location>
</feature>
<dbReference type="EMBL" id="BSXT01005480">
    <property type="protein sequence ID" value="GMF60554.1"/>
    <property type="molecule type" value="Genomic_DNA"/>
</dbReference>
<dbReference type="OrthoDB" id="168509at2759"/>
<proteinExistence type="predicted"/>
<evidence type="ECO:0000313" key="3">
    <source>
        <dbReference type="Proteomes" id="UP001165121"/>
    </source>
</evidence>
<dbReference type="AlphaFoldDB" id="A0A9W7D7Q0"/>
<name>A0A9W7D7Q0_9STRA</name>
<dbReference type="Proteomes" id="UP001165121">
    <property type="component" value="Unassembled WGS sequence"/>
</dbReference>
<feature type="compositionally biased region" description="Low complexity" evidence="1">
    <location>
        <begin position="447"/>
        <end position="468"/>
    </location>
</feature>
<sequence length="702" mass="76988">MFHEGSVVAWSLHAEPMAGSIAGETYEAFKARKQLQFRSRYSGHRTDTQQKLLRVHLRHFLLTVGAEIHRGRSQDETHKDPNTSEDKKEADEVAAFQSFAIEQQRLAVEREKARALRHRSARVLQSFARGISALREKAAIDLELPSTSIMVESETEKPMLAPLANPIVIAPLDVYVPLVEPPQSAAFPPYEVVAELLSARDLALCVGSSGAFDGKYIETELLLKRNSKVIARVLPSKQFVSSFQNTSAQIQLHDCSLRFAIDLSNDIRHGITSPQSVIDELTITVIVKATGNIVGGNANTLGVVGIPLSLLETPLATEYSLCRWFPLEKAYPGHTARGDLRVSVCYLMRQTNKDNFTMVPYVNTTQSSNLKEENTTPPEQKRPHNKRVKKVPTTVRTQRDATISKASQRKRAQQSTDQAANKSEKPKPPVLSLKDSLSSSMGRISRAEALSPPSSPSSVTSSEAGESPHSIESPKTTLPVKAGRRFFPAKRQQKSSKPTATSPREHESTVETQAHSPRSPPKNFLRRKPYKVVFQKLDWSGVASKTDSNLSTSSSSRNHSAVASRSSSRTSRSSSRASSASLAADNSCNTEADSATAIPVAFINEDTAQRLTALENAILERCGVTKETAPLARFKYQAERKKFVATLQSQTQNESPSLESSQDQLSESSVTELWRTLSGDASGQIYASMLRGLTERPPTSGG</sequence>
<gene>
    <name evidence="2" type="ORF">Pfra01_002625600</name>
</gene>
<evidence type="ECO:0000256" key="1">
    <source>
        <dbReference type="SAM" id="MobiDB-lite"/>
    </source>
</evidence>
<protein>
    <submittedName>
        <fullName evidence="2">Unnamed protein product</fullName>
    </submittedName>
</protein>
<reference evidence="2" key="1">
    <citation type="submission" date="2023-04" db="EMBL/GenBank/DDBJ databases">
        <title>Phytophthora fragariaefolia NBRC 109709.</title>
        <authorList>
            <person name="Ichikawa N."/>
            <person name="Sato H."/>
            <person name="Tonouchi N."/>
        </authorList>
    </citation>
    <scope>NUCLEOTIDE SEQUENCE</scope>
    <source>
        <strain evidence="2">NBRC 109709</strain>
    </source>
</reference>
<feature type="region of interest" description="Disordered" evidence="1">
    <location>
        <begin position="544"/>
        <end position="588"/>
    </location>
</feature>
<feature type="compositionally biased region" description="Low complexity" evidence="1">
    <location>
        <begin position="544"/>
        <end position="587"/>
    </location>
</feature>
<accession>A0A9W7D7Q0</accession>
<feature type="compositionally biased region" description="Basic and acidic residues" evidence="1">
    <location>
        <begin position="370"/>
        <end position="382"/>
    </location>
</feature>
<organism evidence="2 3">
    <name type="scientific">Phytophthora fragariaefolia</name>
    <dbReference type="NCBI Taxonomy" id="1490495"/>
    <lineage>
        <taxon>Eukaryota</taxon>
        <taxon>Sar</taxon>
        <taxon>Stramenopiles</taxon>
        <taxon>Oomycota</taxon>
        <taxon>Peronosporomycetes</taxon>
        <taxon>Peronosporales</taxon>
        <taxon>Peronosporaceae</taxon>
        <taxon>Phytophthora</taxon>
    </lineage>
</organism>